<keyword evidence="3" id="KW-0547">Nucleotide-binding</keyword>
<gene>
    <name evidence="5" type="ORF">EDC65_4597</name>
</gene>
<organism evidence="5 6">
    <name type="scientific">Stella humosa</name>
    <dbReference type="NCBI Taxonomy" id="94"/>
    <lineage>
        <taxon>Bacteria</taxon>
        <taxon>Pseudomonadati</taxon>
        <taxon>Pseudomonadota</taxon>
        <taxon>Alphaproteobacteria</taxon>
        <taxon>Rhodospirillales</taxon>
        <taxon>Stellaceae</taxon>
        <taxon>Stella</taxon>
    </lineage>
</organism>
<name>A0A3N1KW72_9PROT</name>
<dbReference type="GO" id="GO:0046872">
    <property type="term" value="F:metal ion binding"/>
    <property type="evidence" value="ECO:0007669"/>
    <property type="project" value="InterPro"/>
</dbReference>
<sequence length="715" mass="74953">MSDAPTAAAGMPLLDPASLEGMLRPRSVAIVGASNDPTRIGGRPLRYYLENGFTGAIYPINPNRDEIQGVKAYPNLSSLPEAPDLVLVAIPASGVVATAEEAAAKGVRAMVIFSSGFAEVEGGEGQAMQDRLTEIAQASGMRIAGPNCLGVFNATMGHYCTFTASFDLGGFPIPGGIAIVSQSGAYGSHMATLAREKGLGTTYWVTTGNECDVQVADCIAFLADQPDVDVIGCYIEGVVNADRLTAALDHAYQRRKPVVVMKVGRSAVGAEAAQSHTASLAGADRVYDSVFRRHGVLRVDTTEEMLDVAYACTRRTFPTGRKLGIVTISGGGGVVLADAATAAGLEVPAMPADAQRRLKELLPFAAVRNPVDITAQAFNDMSLVTKNVETMLEEGGYDFIINFFTSIPRSKVLNARLRPAMQEAQRRFPGRLQVMCMISTPEMTKEYESDGYLVFEDPHRAVKALAALCYYGEAFGRPPRAAPPAVPAGALPAPDGAVDERAAKRILAAAGIPVVEDRLVRTPEEARNAAAAFGGPVVLKISSPDIQHKTEVGGVAVGLASPEDVAVAFAAMSARVSAARPAARIEGALVSPMIADGVECIMGITVDPAFGPVVLFGLGGIFVEVLKDIALRVAPFGLDEAEAMIREVKGFPLLDGARGKPKADVAALAQALSRLSVFAAANADRIDSVDVNPILVRPAGRGVVAVDALFVPRQS</sequence>
<dbReference type="SMART" id="SM00881">
    <property type="entry name" value="CoA_binding"/>
    <property type="match status" value="1"/>
</dbReference>
<evidence type="ECO:0000313" key="5">
    <source>
        <dbReference type="EMBL" id="ROP83069.1"/>
    </source>
</evidence>
<dbReference type="SUPFAM" id="SSF52210">
    <property type="entry name" value="Succinyl-CoA synthetase domains"/>
    <property type="match status" value="2"/>
</dbReference>
<dbReference type="EMBL" id="RJKX01000017">
    <property type="protein sequence ID" value="ROP83069.1"/>
    <property type="molecule type" value="Genomic_DNA"/>
</dbReference>
<dbReference type="Pfam" id="PF13549">
    <property type="entry name" value="ATP-grasp_5"/>
    <property type="match status" value="1"/>
</dbReference>
<dbReference type="PANTHER" id="PTHR42793">
    <property type="entry name" value="COA BINDING DOMAIN CONTAINING PROTEIN"/>
    <property type="match status" value="1"/>
</dbReference>
<dbReference type="InterPro" id="IPR036291">
    <property type="entry name" value="NAD(P)-bd_dom_sf"/>
</dbReference>
<evidence type="ECO:0000259" key="4">
    <source>
        <dbReference type="PROSITE" id="PS50975"/>
    </source>
</evidence>
<dbReference type="InterPro" id="IPR011761">
    <property type="entry name" value="ATP-grasp"/>
</dbReference>
<dbReference type="Pfam" id="PF13607">
    <property type="entry name" value="Succ_CoA_lig"/>
    <property type="match status" value="1"/>
</dbReference>
<dbReference type="AlphaFoldDB" id="A0A3N1KW72"/>
<dbReference type="SUPFAM" id="SSF51735">
    <property type="entry name" value="NAD(P)-binding Rossmann-fold domains"/>
    <property type="match status" value="1"/>
</dbReference>
<dbReference type="InterPro" id="IPR032875">
    <property type="entry name" value="Succ_CoA_lig_flav_dom"/>
</dbReference>
<comment type="similarity">
    <text evidence="2">In the N-terminal section; belongs to the acetate CoA ligase alpha subunit family.</text>
</comment>
<dbReference type="Gene3D" id="3.30.1490.20">
    <property type="entry name" value="ATP-grasp fold, A domain"/>
    <property type="match status" value="1"/>
</dbReference>
<evidence type="ECO:0000313" key="6">
    <source>
        <dbReference type="Proteomes" id="UP000278222"/>
    </source>
</evidence>
<keyword evidence="1" id="KW-0816">Tricarboxylic acid cycle</keyword>
<evidence type="ECO:0000256" key="1">
    <source>
        <dbReference type="ARBA" id="ARBA00022532"/>
    </source>
</evidence>
<feature type="domain" description="ATP-grasp" evidence="4">
    <location>
        <begin position="504"/>
        <end position="540"/>
    </location>
</feature>
<dbReference type="Proteomes" id="UP000278222">
    <property type="component" value="Unassembled WGS sequence"/>
</dbReference>
<dbReference type="InterPro" id="IPR043938">
    <property type="entry name" value="Ligase_CoA_dom"/>
</dbReference>
<dbReference type="FunFam" id="3.30.1490.20:FF:000020">
    <property type="entry name" value="Protein lysine acetyltransferase"/>
    <property type="match status" value="1"/>
</dbReference>
<dbReference type="InterPro" id="IPR013815">
    <property type="entry name" value="ATP_grasp_subdomain_1"/>
</dbReference>
<dbReference type="InterPro" id="IPR003781">
    <property type="entry name" value="CoA-bd"/>
</dbReference>
<dbReference type="PANTHER" id="PTHR42793:SF4">
    <property type="entry name" value="BLL6376 PROTEIN"/>
    <property type="match status" value="1"/>
</dbReference>
<dbReference type="Pfam" id="PF13380">
    <property type="entry name" value="CoA_binding_2"/>
    <property type="match status" value="1"/>
</dbReference>
<dbReference type="Gene3D" id="3.30.470.20">
    <property type="entry name" value="ATP-grasp fold, B domain"/>
    <property type="match status" value="1"/>
</dbReference>
<keyword evidence="3" id="KW-0067">ATP-binding</keyword>
<dbReference type="RefSeq" id="WP_245978510.1">
    <property type="nucleotide sequence ID" value="NZ_AP019700.1"/>
</dbReference>
<dbReference type="GO" id="GO:0005524">
    <property type="term" value="F:ATP binding"/>
    <property type="evidence" value="ECO:0007669"/>
    <property type="project" value="UniProtKB-UniRule"/>
</dbReference>
<dbReference type="GO" id="GO:0043758">
    <property type="term" value="F:acetate-CoA ligase (ADP-forming) activity"/>
    <property type="evidence" value="ECO:0007669"/>
    <property type="project" value="InterPro"/>
</dbReference>
<dbReference type="GO" id="GO:0006099">
    <property type="term" value="P:tricarboxylic acid cycle"/>
    <property type="evidence" value="ECO:0007669"/>
    <property type="project" value="UniProtKB-KW"/>
</dbReference>
<protein>
    <submittedName>
        <fullName evidence="5">Acyl-CoA synthetase (NDP forming)</fullName>
    </submittedName>
</protein>
<comment type="caution">
    <text evidence="5">The sequence shown here is derived from an EMBL/GenBank/DDBJ whole genome shotgun (WGS) entry which is preliminary data.</text>
</comment>
<reference evidence="5 6" key="1">
    <citation type="submission" date="2018-11" db="EMBL/GenBank/DDBJ databases">
        <title>Genomic Encyclopedia of Type Strains, Phase IV (KMG-IV): sequencing the most valuable type-strain genomes for metagenomic binning, comparative biology and taxonomic classification.</title>
        <authorList>
            <person name="Goeker M."/>
        </authorList>
    </citation>
    <scope>NUCLEOTIDE SEQUENCE [LARGE SCALE GENOMIC DNA]</scope>
    <source>
        <strain evidence="5 6">DSM 5900</strain>
    </source>
</reference>
<proteinExistence type="inferred from homology"/>
<dbReference type="SUPFAM" id="SSF56059">
    <property type="entry name" value="Glutathione synthetase ATP-binding domain-like"/>
    <property type="match status" value="1"/>
</dbReference>
<dbReference type="Pfam" id="PF19045">
    <property type="entry name" value="Ligase_CoA_2"/>
    <property type="match status" value="1"/>
</dbReference>
<evidence type="ECO:0000256" key="3">
    <source>
        <dbReference type="PROSITE-ProRule" id="PRU00409"/>
    </source>
</evidence>
<dbReference type="InterPro" id="IPR016102">
    <property type="entry name" value="Succinyl-CoA_synth-like"/>
</dbReference>
<dbReference type="Gene3D" id="3.40.50.261">
    <property type="entry name" value="Succinyl-CoA synthetase domains"/>
    <property type="match status" value="2"/>
</dbReference>
<accession>A0A3N1KW72</accession>
<evidence type="ECO:0000256" key="2">
    <source>
        <dbReference type="ARBA" id="ARBA00060888"/>
    </source>
</evidence>
<keyword evidence="6" id="KW-1185">Reference proteome</keyword>
<dbReference type="Gene3D" id="3.40.50.720">
    <property type="entry name" value="NAD(P)-binding Rossmann-like Domain"/>
    <property type="match status" value="1"/>
</dbReference>
<dbReference type="PROSITE" id="PS50975">
    <property type="entry name" value="ATP_GRASP"/>
    <property type="match status" value="1"/>
</dbReference>